<evidence type="ECO:0000313" key="1">
    <source>
        <dbReference type="EMBL" id="GAI15385.1"/>
    </source>
</evidence>
<organism evidence="1">
    <name type="scientific">marine sediment metagenome</name>
    <dbReference type="NCBI Taxonomy" id="412755"/>
    <lineage>
        <taxon>unclassified sequences</taxon>
        <taxon>metagenomes</taxon>
        <taxon>ecological metagenomes</taxon>
    </lineage>
</organism>
<comment type="caution">
    <text evidence="1">The sequence shown here is derived from an EMBL/GenBank/DDBJ whole genome shotgun (WGS) entry which is preliminary data.</text>
</comment>
<proteinExistence type="predicted"/>
<dbReference type="EMBL" id="BARV01005474">
    <property type="protein sequence ID" value="GAI15385.1"/>
    <property type="molecule type" value="Genomic_DNA"/>
</dbReference>
<dbReference type="AlphaFoldDB" id="X1MKZ8"/>
<name>X1MKZ8_9ZZZZ</name>
<sequence length="41" mass="5118">MKKKYLLLFVISLIFFSFLLSQKTLARWDDWFDDWDSWGEQ</sequence>
<gene>
    <name evidence="1" type="ORF">S06H3_11350</name>
</gene>
<accession>X1MKZ8</accession>
<feature type="non-terminal residue" evidence="1">
    <location>
        <position position="41"/>
    </location>
</feature>
<protein>
    <submittedName>
        <fullName evidence="1">Uncharacterized protein</fullName>
    </submittedName>
</protein>
<reference evidence="1" key="1">
    <citation type="journal article" date="2014" name="Front. Microbiol.">
        <title>High frequency of phylogenetically diverse reductive dehalogenase-homologous genes in deep subseafloor sedimentary metagenomes.</title>
        <authorList>
            <person name="Kawai M."/>
            <person name="Futagami T."/>
            <person name="Toyoda A."/>
            <person name="Takaki Y."/>
            <person name="Nishi S."/>
            <person name="Hori S."/>
            <person name="Arai W."/>
            <person name="Tsubouchi T."/>
            <person name="Morono Y."/>
            <person name="Uchiyama I."/>
            <person name="Ito T."/>
            <person name="Fujiyama A."/>
            <person name="Inagaki F."/>
            <person name="Takami H."/>
        </authorList>
    </citation>
    <scope>NUCLEOTIDE SEQUENCE</scope>
    <source>
        <strain evidence="1">Expedition CK06-06</strain>
    </source>
</reference>